<evidence type="ECO:0000256" key="1">
    <source>
        <dbReference type="SAM" id="Phobius"/>
    </source>
</evidence>
<dbReference type="AlphaFoldDB" id="A0A382UPU8"/>
<keyword evidence="1" id="KW-1133">Transmembrane helix</keyword>
<protein>
    <submittedName>
        <fullName evidence="2">Uncharacterized protein</fullName>
    </submittedName>
</protein>
<gene>
    <name evidence="2" type="ORF">METZ01_LOCUS389133</name>
</gene>
<evidence type="ECO:0000313" key="2">
    <source>
        <dbReference type="EMBL" id="SVD36279.1"/>
    </source>
</evidence>
<dbReference type="EMBL" id="UINC01145879">
    <property type="protein sequence ID" value="SVD36279.1"/>
    <property type="molecule type" value="Genomic_DNA"/>
</dbReference>
<name>A0A382UPU8_9ZZZZ</name>
<keyword evidence="1" id="KW-0472">Membrane</keyword>
<feature type="transmembrane region" description="Helical" evidence="1">
    <location>
        <begin position="12"/>
        <end position="30"/>
    </location>
</feature>
<keyword evidence="1" id="KW-0812">Transmembrane</keyword>
<accession>A0A382UPU8</accession>
<sequence length="59" mass="6909">MNRVEKWFIKNEFFANLSITLSAICLVAILPIEDDSVPSLIIYIWLLYSIFKEITDKET</sequence>
<feature type="transmembrane region" description="Helical" evidence="1">
    <location>
        <begin position="36"/>
        <end position="51"/>
    </location>
</feature>
<reference evidence="2" key="1">
    <citation type="submission" date="2018-05" db="EMBL/GenBank/DDBJ databases">
        <authorList>
            <person name="Lanie J.A."/>
            <person name="Ng W.-L."/>
            <person name="Kazmierczak K.M."/>
            <person name="Andrzejewski T.M."/>
            <person name="Davidsen T.M."/>
            <person name="Wayne K.J."/>
            <person name="Tettelin H."/>
            <person name="Glass J.I."/>
            <person name="Rusch D."/>
            <person name="Podicherti R."/>
            <person name="Tsui H.-C.T."/>
            <person name="Winkler M.E."/>
        </authorList>
    </citation>
    <scope>NUCLEOTIDE SEQUENCE</scope>
</reference>
<organism evidence="2">
    <name type="scientific">marine metagenome</name>
    <dbReference type="NCBI Taxonomy" id="408172"/>
    <lineage>
        <taxon>unclassified sequences</taxon>
        <taxon>metagenomes</taxon>
        <taxon>ecological metagenomes</taxon>
    </lineage>
</organism>
<proteinExistence type="predicted"/>